<name>A0A9P8XQD9_9PEZI</name>
<keyword evidence="4" id="KW-1185">Reference proteome</keyword>
<dbReference type="Proteomes" id="UP000756346">
    <property type="component" value="Unassembled WGS sequence"/>
</dbReference>
<protein>
    <recommendedName>
        <fullName evidence="2">DUF3295 domain-containing protein</fullName>
    </recommendedName>
</protein>
<dbReference type="EMBL" id="JAGTJQ010000015">
    <property type="protein sequence ID" value="KAH7012051.1"/>
    <property type="molecule type" value="Genomic_DNA"/>
</dbReference>
<sequence length="94" mass="10708">GSPSHDSDEGLQMMEIKREPTQTTTINKVPRSTSQPIRTRARPSRHGAPALSPRTTRRTMLAIELTESVRRGLLWERHQKTRTANAVLKRRHSS</sequence>
<dbReference type="GeneID" id="70178594"/>
<reference evidence="3" key="1">
    <citation type="journal article" date="2021" name="Nat. Commun.">
        <title>Genetic determinants of endophytism in the Arabidopsis root mycobiome.</title>
        <authorList>
            <person name="Mesny F."/>
            <person name="Miyauchi S."/>
            <person name="Thiergart T."/>
            <person name="Pickel B."/>
            <person name="Atanasova L."/>
            <person name="Karlsson M."/>
            <person name="Huettel B."/>
            <person name="Barry K.W."/>
            <person name="Haridas S."/>
            <person name="Chen C."/>
            <person name="Bauer D."/>
            <person name="Andreopoulos W."/>
            <person name="Pangilinan J."/>
            <person name="LaButti K."/>
            <person name="Riley R."/>
            <person name="Lipzen A."/>
            <person name="Clum A."/>
            <person name="Drula E."/>
            <person name="Henrissat B."/>
            <person name="Kohler A."/>
            <person name="Grigoriev I.V."/>
            <person name="Martin F.M."/>
            <person name="Hacquard S."/>
        </authorList>
    </citation>
    <scope>NUCLEOTIDE SEQUENCE</scope>
    <source>
        <strain evidence="3">MPI-CAGE-CH-0230</strain>
    </source>
</reference>
<feature type="non-terminal residue" evidence="3">
    <location>
        <position position="94"/>
    </location>
</feature>
<dbReference type="OrthoDB" id="5054775at2759"/>
<dbReference type="PANTHER" id="PTHR28014:SF1">
    <property type="entry name" value="NEGATIVE REGULATOR OF RAS-CAMP PATHWAY"/>
    <property type="match status" value="1"/>
</dbReference>
<dbReference type="GO" id="GO:0000122">
    <property type="term" value="P:negative regulation of transcription by RNA polymerase II"/>
    <property type="evidence" value="ECO:0007669"/>
    <property type="project" value="TreeGrafter"/>
</dbReference>
<evidence type="ECO:0000259" key="2">
    <source>
        <dbReference type="Pfam" id="PF11702"/>
    </source>
</evidence>
<dbReference type="RefSeq" id="XP_046004427.1">
    <property type="nucleotide sequence ID" value="XM_046149048.1"/>
</dbReference>
<dbReference type="PANTHER" id="PTHR28014">
    <property type="entry name" value="NEGATIVE REGULATOR OF RAS-CAMP PATHWAY"/>
    <property type="match status" value="1"/>
</dbReference>
<feature type="region of interest" description="Disordered" evidence="1">
    <location>
        <begin position="16"/>
        <end position="54"/>
    </location>
</feature>
<evidence type="ECO:0000313" key="3">
    <source>
        <dbReference type="EMBL" id="KAH7012051.1"/>
    </source>
</evidence>
<evidence type="ECO:0000313" key="4">
    <source>
        <dbReference type="Proteomes" id="UP000756346"/>
    </source>
</evidence>
<comment type="caution">
    <text evidence="3">The sequence shown here is derived from an EMBL/GenBank/DDBJ whole genome shotgun (WGS) entry which is preliminary data.</text>
</comment>
<dbReference type="GO" id="GO:0005737">
    <property type="term" value="C:cytoplasm"/>
    <property type="evidence" value="ECO:0007669"/>
    <property type="project" value="TreeGrafter"/>
</dbReference>
<feature type="domain" description="DUF3295" evidence="2">
    <location>
        <begin position="2"/>
        <end position="94"/>
    </location>
</feature>
<dbReference type="Pfam" id="PF11702">
    <property type="entry name" value="DUF3295"/>
    <property type="match status" value="1"/>
</dbReference>
<dbReference type="InterPro" id="IPR021711">
    <property type="entry name" value="DUF3295"/>
</dbReference>
<feature type="compositionally biased region" description="Polar residues" evidence="1">
    <location>
        <begin position="21"/>
        <end position="37"/>
    </location>
</feature>
<gene>
    <name evidence="3" type="ORF">B0I36DRAFT_223907</name>
</gene>
<dbReference type="GO" id="GO:0006808">
    <property type="term" value="P:regulation of nitrogen utilization"/>
    <property type="evidence" value="ECO:0007669"/>
    <property type="project" value="TreeGrafter"/>
</dbReference>
<feature type="non-terminal residue" evidence="3">
    <location>
        <position position="1"/>
    </location>
</feature>
<evidence type="ECO:0000256" key="1">
    <source>
        <dbReference type="SAM" id="MobiDB-lite"/>
    </source>
</evidence>
<dbReference type="GO" id="GO:0031930">
    <property type="term" value="P:mitochondria-nucleus signaling pathway"/>
    <property type="evidence" value="ECO:0007669"/>
    <property type="project" value="TreeGrafter"/>
</dbReference>
<dbReference type="InterPro" id="IPR053043">
    <property type="entry name" value="Ras-cAMP_regulatory"/>
</dbReference>
<organism evidence="3 4">
    <name type="scientific">Microdochium trichocladiopsis</name>
    <dbReference type="NCBI Taxonomy" id="1682393"/>
    <lineage>
        <taxon>Eukaryota</taxon>
        <taxon>Fungi</taxon>
        <taxon>Dikarya</taxon>
        <taxon>Ascomycota</taxon>
        <taxon>Pezizomycotina</taxon>
        <taxon>Sordariomycetes</taxon>
        <taxon>Xylariomycetidae</taxon>
        <taxon>Xylariales</taxon>
        <taxon>Microdochiaceae</taxon>
        <taxon>Microdochium</taxon>
    </lineage>
</organism>
<accession>A0A9P8XQD9</accession>
<dbReference type="AlphaFoldDB" id="A0A9P8XQD9"/>
<proteinExistence type="predicted"/>